<dbReference type="Gene3D" id="3.30.70.120">
    <property type="match status" value="1"/>
</dbReference>
<dbReference type="InterPro" id="IPR002187">
    <property type="entry name" value="N-reg_PII"/>
</dbReference>
<dbReference type="PRINTS" id="PR00340">
    <property type="entry name" value="PIIGLNB"/>
</dbReference>
<protein>
    <submittedName>
        <fullName evidence="2">Nitrogen regulatory protein P-II</fullName>
    </submittedName>
</protein>
<dbReference type="GO" id="GO:0005524">
    <property type="term" value="F:ATP binding"/>
    <property type="evidence" value="ECO:0007669"/>
    <property type="project" value="TreeGrafter"/>
</dbReference>
<dbReference type="PROSITE" id="PS51343">
    <property type="entry name" value="PII_GLNB_DOM"/>
    <property type="match status" value="1"/>
</dbReference>
<dbReference type="RefSeq" id="WP_008868627.1">
    <property type="nucleotide sequence ID" value="NZ_ACJN02000001.1"/>
</dbReference>
<dbReference type="InterPro" id="IPR017918">
    <property type="entry name" value="N-reg_PII_CS"/>
</dbReference>
<dbReference type="Proteomes" id="UP000005496">
    <property type="component" value="Unassembled WGS sequence"/>
</dbReference>
<comment type="similarity">
    <text evidence="1">Belongs to the P(II) protein family.</text>
</comment>
<proteinExistence type="inferred from homology"/>
<dbReference type="AlphaFoldDB" id="D6SLD4"/>
<dbReference type="eggNOG" id="COG0347">
    <property type="taxonomic scope" value="Bacteria"/>
</dbReference>
<dbReference type="OrthoDB" id="9802729at2"/>
<dbReference type="GO" id="GO:0005829">
    <property type="term" value="C:cytosol"/>
    <property type="evidence" value="ECO:0007669"/>
    <property type="project" value="TreeGrafter"/>
</dbReference>
<name>D6SLD4_9BACT</name>
<organism evidence="2 3">
    <name type="scientific">Desulfonatronospira thiodismutans ASO3-1</name>
    <dbReference type="NCBI Taxonomy" id="555779"/>
    <lineage>
        <taxon>Bacteria</taxon>
        <taxon>Pseudomonadati</taxon>
        <taxon>Thermodesulfobacteriota</taxon>
        <taxon>Desulfovibrionia</taxon>
        <taxon>Desulfovibrionales</taxon>
        <taxon>Desulfonatronovibrionaceae</taxon>
        <taxon>Desulfonatronospira</taxon>
    </lineage>
</organism>
<dbReference type="EMBL" id="ACJN02000001">
    <property type="protein sequence ID" value="EFI35495.1"/>
    <property type="molecule type" value="Genomic_DNA"/>
</dbReference>
<comment type="caution">
    <text evidence="2">The sequence shown here is derived from an EMBL/GenBank/DDBJ whole genome shotgun (WGS) entry which is preliminary data.</text>
</comment>
<evidence type="ECO:0000256" key="1">
    <source>
        <dbReference type="RuleBase" id="RU003936"/>
    </source>
</evidence>
<evidence type="ECO:0000313" key="2">
    <source>
        <dbReference type="EMBL" id="EFI35495.1"/>
    </source>
</evidence>
<evidence type="ECO:0000313" key="3">
    <source>
        <dbReference type="Proteomes" id="UP000005496"/>
    </source>
</evidence>
<accession>D6SLD4</accession>
<dbReference type="Pfam" id="PF00543">
    <property type="entry name" value="P-II"/>
    <property type="match status" value="1"/>
</dbReference>
<dbReference type="PANTHER" id="PTHR30115">
    <property type="entry name" value="NITROGEN REGULATORY PROTEIN P-II"/>
    <property type="match status" value="1"/>
</dbReference>
<keyword evidence="3" id="KW-1185">Reference proteome</keyword>
<dbReference type="GO" id="GO:0030234">
    <property type="term" value="F:enzyme regulator activity"/>
    <property type="evidence" value="ECO:0007669"/>
    <property type="project" value="InterPro"/>
</dbReference>
<dbReference type="InterPro" id="IPR011322">
    <property type="entry name" value="N-reg_PII-like_a/b"/>
</dbReference>
<dbReference type="SUPFAM" id="SSF54913">
    <property type="entry name" value="GlnB-like"/>
    <property type="match status" value="1"/>
</dbReference>
<dbReference type="GO" id="GO:0006808">
    <property type="term" value="P:regulation of nitrogen utilization"/>
    <property type="evidence" value="ECO:0007669"/>
    <property type="project" value="InterPro"/>
</dbReference>
<dbReference type="PROSITE" id="PS00638">
    <property type="entry name" value="PII_GLNB_CTER"/>
    <property type="match status" value="1"/>
</dbReference>
<reference evidence="2" key="1">
    <citation type="submission" date="2010-05" db="EMBL/GenBank/DDBJ databases">
        <title>The draft genome of Desulfonatronospira thiodismutans ASO3-1.</title>
        <authorList>
            <consortium name="US DOE Joint Genome Institute (JGI-PGF)"/>
            <person name="Lucas S."/>
            <person name="Copeland A."/>
            <person name="Lapidus A."/>
            <person name="Cheng J.-F."/>
            <person name="Bruce D."/>
            <person name="Goodwin L."/>
            <person name="Pitluck S."/>
            <person name="Chertkov O."/>
            <person name="Brettin T."/>
            <person name="Detter J.C."/>
            <person name="Han C."/>
            <person name="Land M.L."/>
            <person name="Hauser L."/>
            <person name="Kyrpides N."/>
            <person name="Mikhailova N."/>
            <person name="Muyzer G."/>
            <person name="Woyke T."/>
        </authorList>
    </citation>
    <scope>NUCLEOTIDE SEQUENCE [LARGE SCALE GENOMIC DNA]</scope>
    <source>
        <strain evidence="2">ASO3-1</strain>
    </source>
</reference>
<dbReference type="PANTHER" id="PTHR30115:SF11">
    <property type="entry name" value="NITROGEN REGULATORY PROTEIN P-II HOMOLOG"/>
    <property type="match status" value="1"/>
</dbReference>
<dbReference type="InterPro" id="IPR015867">
    <property type="entry name" value="N-reg_PII/ATP_PRibTrfase_C"/>
</dbReference>
<dbReference type="SMART" id="SM00938">
    <property type="entry name" value="P-II"/>
    <property type="match status" value="1"/>
</dbReference>
<sequence length="131" mass="14402">MKEVMAIIRANKINQTKKALVAAGLPSFTAVKCMGRGSRPVDFEMLEAMNRSPEDAGEILPILSQGGRLIPKRMLSLIVPPQKVQEVVDIIMQENSTGNQGDGKVFVLPISDVLRVRTEEEGLQAIDEMQQ</sequence>
<gene>
    <name evidence="2" type="ORF">Dthio_PD2918</name>
</gene>